<sequence length="345" mass="38882">MKKRLIFTGLLALLFAACCFAQKPYKVVFYNLENFFDTINDPEVNDDEFTPEGPKKWNSVKYAKKLGNTEKVLFDIAGIDKDYPIVIGVSEVENRSVLEDIIATPKMAPGNYRISHYDSPEARGVDVAFMYRPDVFKLEGSAPIRTQIPSLPNFKTRDISTMWGTIDGEPFFFMVAHWPSRLGGKDASEFKRIAVGEQMRRIADSVLKVNPATKIVAMGDFNDDPTDPSMLEGLNAKPKVKDLQPGDFFSPFHAVLRAGMGTLAYGDAWNLFDNIVVSENLVNAKPGELRLVRAPGSKYYGNVFKRNYMIQREGQFKGYPLRTYVGNNFQGGYSDHFPVYIYIGK</sequence>
<feature type="signal peptide" evidence="1">
    <location>
        <begin position="1"/>
        <end position="21"/>
    </location>
</feature>
<evidence type="ECO:0000313" key="3">
    <source>
        <dbReference type="EMBL" id="OKY93890.1"/>
    </source>
</evidence>
<dbReference type="Gene3D" id="3.60.10.10">
    <property type="entry name" value="Endonuclease/exonuclease/phosphatase"/>
    <property type="match status" value="1"/>
</dbReference>
<protein>
    <submittedName>
        <fullName evidence="3">Nuclease</fullName>
    </submittedName>
</protein>
<dbReference type="InterPro" id="IPR036691">
    <property type="entry name" value="Endo/exonu/phosph_ase_sf"/>
</dbReference>
<dbReference type="AlphaFoldDB" id="A0A1Q6F4T9"/>
<evidence type="ECO:0000256" key="1">
    <source>
        <dbReference type="SAM" id="SignalP"/>
    </source>
</evidence>
<feature type="domain" description="Endonuclease/exonuclease/phosphatase" evidence="2">
    <location>
        <begin position="27"/>
        <end position="345"/>
    </location>
</feature>
<evidence type="ECO:0000259" key="2">
    <source>
        <dbReference type="Pfam" id="PF19580"/>
    </source>
</evidence>
<dbReference type="GO" id="GO:0003824">
    <property type="term" value="F:catalytic activity"/>
    <property type="evidence" value="ECO:0007669"/>
    <property type="project" value="InterPro"/>
</dbReference>
<name>A0A1Q6F4T9_9BACT</name>
<dbReference type="Proteomes" id="UP000187417">
    <property type="component" value="Unassembled WGS sequence"/>
</dbReference>
<reference evidence="3 4" key="1">
    <citation type="journal article" date="2016" name="Nat. Biotechnol.">
        <title>Measurement of bacterial replication rates in microbial communities.</title>
        <authorList>
            <person name="Brown C.T."/>
            <person name="Olm M.R."/>
            <person name="Thomas B.C."/>
            <person name="Banfield J.F."/>
        </authorList>
    </citation>
    <scope>NUCLEOTIDE SEQUENCE [LARGE SCALE GENOMIC DNA]</scope>
    <source>
        <strain evidence="3">CAG:67_53_122</strain>
    </source>
</reference>
<evidence type="ECO:0000313" key="4">
    <source>
        <dbReference type="Proteomes" id="UP000187417"/>
    </source>
</evidence>
<gene>
    <name evidence="3" type="ORF">BHV66_07335</name>
</gene>
<dbReference type="InterPro" id="IPR005135">
    <property type="entry name" value="Endo/exonuclease/phosphatase"/>
</dbReference>
<dbReference type="PANTHER" id="PTHR42834">
    <property type="entry name" value="ENDONUCLEASE/EXONUCLEASE/PHOSPHATASE FAMILY PROTEIN (AFU_ORTHOLOGUE AFUA_3G09210)"/>
    <property type="match status" value="1"/>
</dbReference>
<accession>A0A1Q6F4T9</accession>
<feature type="chain" id="PRO_5010257751" evidence="1">
    <location>
        <begin position="22"/>
        <end position="345"/>
    </location>
</feature>
<dbReference type="PROSITE" id="PS51257">
    <property type="entry name" value="PROKAR_LIPOPROTEIN"/>
    <property type="match status" value="1"/>
</dbReference>
<organism evidence="3 4">
    <name type="scientific">Alistipes putredinis</name>
    <dbReference type="NCBI Taxonomy" id="28117"/>
    <lineage>
        <taxon>Bacteria</taxon>
        <taxon>Pseudomonadati</taxon>
        <taxon>Bacteroidota</taxon>
        <taxon>Bacteroidia</taxon>
        <taxon>Bacteroidales</taxon>
        <taxon>Rikenellaceae</taxon>
        <taxon>Alistipes</taxon>
    </lineage>
</organism>
<dbReference type="RefSeq" id="WP_022460852.1">
    <property type="nucleotide sequence ID" value="NZ_BAAFLA010000001.1"/>
</dbReference>
<dbReference type="STRING" id="28117.BHV66_07335"/>
<dbReference type="PANTHER" id="PTHR42834:SF1">
    <property type="entry name" value="ENDONUCLEASE_EXONUCLEASE_PHOSPHATASE FAMILY PROTEIN (AFU_ORTHOLOGUE AFUA_3G09210)"/>
    <property type="match status" value="1"/>
</dbReference>
<proteinExistence type="predicted"/>
<dbReference type="EMBL" id="MNQH01000031">
    <property type="protein sequence ID" value="OKY93890.1"/>
    <property type="molecule type" value="Genomic_DNA"/>
</dbReference>
<keyword evidence="1" id="KW-0732">Signal</keyword>
<comment type="caution">
    <text evidence="3">The sequence shown here is derived from an EMBL/GenBank/DDBJ whole genome shotgun (WGS) entry which is preliminary data.</text>
</comment>
<dbReference type="Pfam" id="PF19580">
    <property type="entry name" value="Exo_endo_phos_3"/>
    <property type="match status" value="1"/>
</dbReference>
<dbReference type="SUPFAM" id="SSF56219">
    <property type="entry name" value="DNase I-like"/>
    <property type="match status" value="1"/>
</dbReference>